<feature type="non-terminal residue" evidence="1">
    <location>
        <position position="40"/>
    </location>
</feature>
<feature type="non-terminal residue" evidence="1">
    <location>
        <position position="1"/>
    </location>
</feature>
<dbReference type="EMBL" id="CAJDYZ010000717">
    <property type="protein sequence ID" value="CAD1468533.1"/>
    <property type="molecule type" value="Genomic_DNA"/>
</dbReference>
<name>A0A6V7GW56_9HYME</name>
<proteinExistence type="predicted"/>
<organism evidence="1 2">
    <name type="scientific">Heterotrigona itama</name>
    <dbReference type="NCBI Taxonomy" id="395501"/>
    <lineage>
        <taxon>Eukaryota</taxon>
        <taxon>Metazoa</taxon>
        <taxon>Ecdysozoa</taxon>
        <taxon>Arthropoda</taxon>
        <taxon>Hexapoda</taxon>
        <taxon>Insecta</taxon>
        <taxon>Pterygota</taxon>
        <taxon>Neoptera</taxon>
        <taxon>Endopterygota</taxon>
        <taxon>Hymenoptera</taxon>
        <taxon>Apocrita</taxon>
        <taxon>Aculeata</taxon>
        <taxon>Apoidea</taxon>
        <taxon>Anthophila</taxon>
        <taxon>Apidae</taxon>
        <taxon>Heterotrigona</taxon>
    </lineage>
</organism>
<dbReference type="Proteomes" id="UP000752696">
    <property type="component" value="Unassembled WGS sequence"/>
</dbReference>
<keyword evidence="2" id="KW-1185">Reference proteome</keyword>
<evidence type="ECO:0000313" key="2">
    <source>
        <dbReference type="Proteomes" id="UP000752696"/>
    </source>
</evidence>
<sequence>ALFIQPGHGSSNETPIILGRTIATAKLSQLLDKTCSAKFL</sequence>
<reference evidence="1" key="1">
    <citation type="submission" date="2020-07" db="EMBL/GenBank/DDBJ databases">
        <authorList>
            <person name="Nazaruddin N."/>
        </authorList>
    </citation>
    <scope>NUCLEOTIDE SEQUENCE</scope>
</reference>
<comment type="caution">
    <text evidence="1">The sequence shown here is derived from an EMBL/GenBank/DDBJ whole genome shotgun (WGS) entry which is preliminary data.</text>
</comment>
<accession>A0A6V7GW56</accession>
<gene>
    <name evidence="1" type="ORF">MHI_LOCUS52845</name>
</gene>
<dbReference type="AlphaFoldDB" id="A0A6V7GW56"/>
<protein>
    <submittedName>
        <fullName evidence="1">Uncharacterized protein</fullName>
    </submittedName>
</protein>
<evidence type="ECO:0000313" key="1">
    <source>
        <dbReference type="EMBL" id="CAD1468533.1"/>
    </source>
</evidence>